<sequence>MNWILDNIIEIVGTIAGLIFLYLEIKQNKWLWPVGLLTSVMYIYVFFVAKLYADMSLQFYYVIISIYGWIVWSKGISKKELPVTRLTKELFLILFGVSMLIYALISFVLVNYTDGSIPYWDAFTTALSIVATWMLARKILEQWLVWVVVNAVSLGLYIYKGLYPTSILFFFYTVLALVGYLQWKKDMLSSEAISNK</sequence>
<evidence type="ECO:0000256" key="9">
    <source>
        <dbReference type="ARBA" id="ARBA00023136"/>
    </source>
</evidence>
<keyword evidence="7 10" id="KW-0812">Transmembrane</keyword>
<feature type="transmembrane region" description="Helical" evidence="10">
    <location>
        <begin position="6"/>
        <end position="23"/>
    </location>
</feature>
<evidence type="ECO:0000313" key="12">
    <source>
        <dbReference type="Proteomes" id="UP001528920"/>
    </source>
</evidence>
<evidence type="ECO:0000256" key="5">
    <source>
        <dbReference type="ARBA" id="ARBA00022448"/>
    </source>
</evidence>
<keyword evidence="6" id="KW-1003">Cell membrane</keyword>
<feature type="transmembrane region" description="Helical" evidence="10">
    <location>
        <begin position="59"/>
        <end position="77"/>
    </location>
</feature>
<accession>A0ABT5VRA0</accession>
<evidence type="ECO:0000313" key="11">
    <source>
        <dbReference type="EMBL" id="MDE5417954.1"/>
    </source>
</evidence>
<dbReference type="Proteomes" id="UP001528920">
    <property type="component" value="Unassembled WGS sequence"/>
</dbReference>
<evidence type="ECO:0000256" key="1">
    <source>
        <dbReference type="ARBA" id="ARBA00002672"/>
    </source>
</evidence>
<feature type="transmembrane region" description="Helical" evidence="10">
    <location>
        <begin position="30"/>
        <end position="53"/>
    </location>
</feature>
<dbReference type="EMBL" id="JAKJSC010000001">
    <property type="protein sequence ID" value="MDE5417954.1"/>
    <property type="molecule type" value="Genomic_DNA"/>
</dbReference>
<keyword evidence="12" id="KW-1185">Reference proteome</keyword>
<evidence type="ECO:0000256" key="2">
    <source>
        <dbReference type="ARBA" id="ARBA00004651"/>
    </source>
</evidence>
<organism evidence="11 12">
    <name type="scientific">Paralabilibaculum antarcticum</name>
    <dbReference type="NCBI Taxonomy" id="2912572"/>
    <lineage>
        <taxon>Bacteria</taxon>
        <taxon>Pseudomonadati</taxon>
        <taxon>Bacteroidota</taxon>
        <taxon>Bacteroidia</taxon>
        <taxon>Marinilabiliales</taxon>
        <taxon>Marinifilaceae</taxon>
        <taxon>Paralabilibaculum</taxon>
    </lineage>
</organism>
<feature type="transmembrane region" description="Helical" evidence="10">
    <location>
        <begin position="117"/>
        <end position="136"/>
    </location>
</feature>
<keyword evidence="8 10" id="KW-1133">Transmembrane helix</keyword>
<evidence type="ECO:0000256" key="7">
    <source>
        <dbReference type="ARBA" id="ARBA00022692"/>
    </source>
</evidence>
<protein>
    <recommendedName>
        <fullName evidence="4">Nicotinamide riboside transporter PnuC</fullName>
    </recommendedName>
</protein>
<evidence type="ECO:0000256" key="3">
    <source>
        <dbReference type="ARBA" id="ARBA00006669"/>
    </source>
</evidence>
<gene>
    <name evidence="11" type="primary">pnuC</name>
    <name evidence="11" type="ORF">L3049_08030</name>
</gene>
<reference evidence="11 12" key="1">
    <citation type="submission" date="2022-01" db="EMBL/GenBank/DDBJ databases">
        <title>Labilibaculum sp. nov, a marine bacterium isolated from Antarctica.</title>
        <authorList>
            <person name="Dai W."/>
        </authorList>
    </citation>
    <scope>NUCLEOTIDE SEQUENCE [LARGE SCALE GENOMIC DNA]</scope>
    <source>
        <strain evidence="11 12">DW002</strain>
    </source>
</reference>
<evidence type="ECO:0000256" key="6">
    <source>
        <dbReference type="ARBA" id="ARBA00022475"/>
    </source>
</evidence>
<keyword evidence="5" id="KW-0813">Transport</keyword>
<evidence type="ECO:0000256" key="8">
    <source>
        <dbReference type="ARBA" id="ARBA00022989"/>
    </source>
</evidence>
<proteinExistence type="inferred from homology"/>
<feature type="transmembrane region" description="Helical" evidence="10">
    <location>
        <begin position="165"/>
        <end position="183"/>
    </location>
</feature>
<comment type="caution">
    <text evidence="11">The sequence shown here is derived from an EMBL/GenBank/DDBJ whole genome shotgun (WGS) entry which is preliminary data.</text>
</comment>
<dbReference type="RefSeq" id="WP_275109289.1">
    <property type="nucleotide sequence ID" value="NZ_JAKJSC010000001.1"/>
</dbReference>
<comment type="function">
    <text evidence="1">Required for nicotinamide riboside transport across the inner membrane.</text>
</comment>
<dbReference type="InterPro" id="IPR006419">
    <property type="entry name" value="NMN_transpt_PnuC"/>
</dbReference>
<evidence type="ECO:0000256" key="4">
    <source>
        <dbReference type="ARBA" id="ARBA00017522"/>
    </source>
</evidence>
<dbReference type="PANTHER" id="PTHR36122:SF2">
    <property type="entry name" value="NICOTINAMIDE RIBOSIDE TRANSPORTER PNUC"/>
    <property type="match status" value="1"/>
</dbReference>
<feature type="transmembrane region" description="Helical" evidence="10">
    <location>
        <begin position="143"/>
        <end position="159"/>
    </location>
</feature>
<feature type="transmembrane region" description="Helical" evidence="10">
    <location>
        <begin position="89"/>
        <end position="111"/>
    </location>
</feature>
<name>A0ABT5VRA0_9BACT</name>
<evidence type="ECO:0000256" key="10">
    <source>
        <dbReference type="SAM" id="Phobius"/>
    </source>
</evidence>
<comment type="similarity">
    <text evidence="3">Belongs to the nicotinamide ribonucleoside (NR) uptake permease (TC 4.B.1) family.</text>
</comment>
<keyword evidence="9 10" id="KW-0472">Membrane</keyword>
<comment type="subcellular location">
    <subcellularLocation>
        <location evidence="2">Cell membrane</location>
        <topology evidence="2">Multi-pass membrane protein</topology>
    </subcellularLocation>
</comment>
<dbReference type="NCBIfam" id="TIGR01528">
    <property type="entry name" value="NMN_trans_PnuC"/>
    <property type="match status" value="1"/>
</dbReference>
<dbReference type="PANTHER" id="PTHR36122">
    <property type="entry name" value="NICOTINAMIDE RIBOSIDE TRANSPORTER PNUC"/>
    <property type="match status" value="1"/>
</dbReference>
<dbReference type="Pfam" id="PF04973">
    <property type="entry name" value="NMN_transporter"/>
    <property type="match status" value="1"/>
</dbReference>